<dbReference type="InterPro" id="IPR004875">
    <property type="entry name" value="DDE_SF_endonuclease_dom"/>
</dbReference>
<dbReference type="InterPro" id="IPR009057">
    <property type="entry name" value="Homeodomain-like_sf"/>
</dbReference>
<dbReference type="PANTHER" id="PTHR19303">
    <property type="entry name" value="TRANSPOSON"/>
    <property type="match status" value="1"/>
</dbReference>
<evidence type="ECO:0000313" key="5">
    <source>
        <dbReference type="EMBL" id="CDW21527.1"/>
    </source>
</evidence>
<dbReference type="Gene3D" id="1.10.10.60">
    <property type="entry name" value="Homeodomain-like"/>
    <property type="match status" value="2"/>
</dbReference>
<feature type="region of interest" description="Disordered" evidence="3">
    <location>
        <begin position="1"/>
        <end position="24"/>
    </location>
</feature>
<accession>A0A0K2T7E8</accession>
<reference evidence="5" key="1">
    <citation type="submission" date="2014-05" db="EMBL/GenBank/DDBJ databases">
        <authorList>
            <person name="Chronopoulou M."/>
        </authorList>
    </citation>
    <scope>NUCLEOTIDE SEQUENCE</scope>
    <source>
        <tissue evidence="5">Whole organism</tissue>
    </source>
</reference>
<dbReference type="GO" id="GO:0005634">
    <property type="term" value="C:nucleus"/>
    <property type="evidence" value="ECO:0007669"/>
    <property type="project" value="UniProtKB-SubCell"/>
</dbReference>
<proteinExistence type="predicted"/>
<evidence type="ECO:0000256" key="3">
    <source>
        <dbReference type="SAM" id="MobiDB-lite"/>
    </source>
</evidence>
<dbReference type="SUPFAM" id="SSF46689">
    <property type="entry name" value="Homeodomain-like"/>
    <property type="match status" value="2"/>
</dbReference>
<dbReference type="SMART" id="SM00674">
    <property type="entry name" value="CENPB"/>
    <property type="match status" value="2"/>
</dbReference>
<feature type="non-terminal residue" evidence="5">
    <location>
        <position position="1"/>
    </location>
</feature>
<evidence type="ECO:0000256" key="1">
    <source>
        <dbReference type="ARBA" id="ARBA00004123"/>
    </source>
</evidence>
<protein>
    <submittedName>
        <fullName evidence="5">Pogo transposable element with ZNF domainlike [Ficedula albicollis]</fullName>
    </submittedName>
</protein>
<dbReference type="OrthoDB" id="8194518at2759"/>
<feature type="domain" description="HTH CENPB-type" evidence="4">
    <location>
        <begin position="213"/>
        <end position="283"/>
    </location>
</feature>
<organism evidence="5">
    <name type="scientific">Lepeophtheirus salmonis</name>
    <name type="common">Salmon louse</name>
    <name type="synonym">Caligus salmonis</name>
    <dbReference type="NCBI Taxonomy" id="72036"/>
    <lineage>
        <taxon>Eukaryota</taxon>
        <taxon>Metazoa</taxon>
        <taxon>Ecdysozoa</taxon>
        <taxon>Arthropoda</taxon>
        <taxon>Crustacea</taxon>
        <taxon>Multicrustacea</taxon>
        <taxon>Hexanauplia</taxon>
        <taxon>Copepoda</taxon>
        <taxon>Siphonostomatoida</taxon>
        <taxon>Caligidae</taxon>
        <taxon>Lepeophtheirus</taxon>
    </lineage>
</organism>
<evidence type="ECO:0000259" key="4">
    <source>
        <dbReference type="PROSITE" id="PS51253"/>
    </source>
</evidence>
<dbReference type="AlphaFoldDB" id="A0A0K2T7E8"/>
<dbReference type="InterPro" id="IPR050863">
    <property type="entry name" value="CenT-Element_Derived"/>
</dbReference>
<sequence>ENLDPRTESIQQISESTSHSPIGPRADEEFVAWLKEQREAGDKLNIFQVKNKVNELIQVHGDKNVERRGKWFFQWHDRREERSTITPEDEALNPVHRNLAYPPAFKLEVAWYALRYSQYAAAKIFGVARRRIFDWMRQIPKLEDLLKKGHIKKLTGRGPKNRNIDLALYQWYCQKKAAGARPKSCHVQKKAREIYSANGYLDMKCSYGWFKRWSQRFCIQLRNSYDNTLIEWILTKFDSNSPLNSTDLQNKSLTIVNKEDPSFKASAGWASRFCRRHRDYLDPDQGGLKALPQHLEERSTQFLSMLQTLFKEKGFKQGSIGCVDELTLQFPLGLDFRKKDSSFLQVPGMREAHANIILSTLADGTLLPPMIVIRGDGKKYSQSHRLSSLSSSGILVLVKDDDASITDQVMNIWLHSIWFKDSRSQGPSLLLADSFSSHTSLEFQKYFSCKTDRCLAILPSGCSSSLQPLHRGVKFRFRTEMEAHYREHISQNQKKRSSQFKIESSKIIKWIQDIYFKFITEKEWIKSSFVETKIFSMD</sequence>
<name>A0A0K2T7E8_LEPSM</name>
<dbReference type="InterPro" id="IPR006600">
    <property type="entry name" value="HTH_CenpB_DNA-bd_dom"/>
</dbReference>
<feature type="compositionally biased region" description="Polar residues" evidence="3">
    <location>
        <begin position="8"/>
        <end position="20"/>
    </location>
</feature>
<dbReference type="EMBL" id="HACA01004166">
    <property type="protein sequence ID" value="CDW21527.1"/>
    <property type="molecule type" value="Transcribed_RNA"/>
</dbReference>
<dbReference type="PANTHER" id="PTHR19303:SF73">
    <property type="entry name" value="PROTEIN PDC2"/>
    <property type="match status" value="1"/>
</dbReference>
<evidence type="ECO:0000256" key="2">
    <source>
        <dbReference type="ARBA" id="ARBA00023125"/>
    </source>
</evidence>
<dbReference type="GO" id="GO:0003677">
    <property type="term" value="F:DNA binding"/>
    <property type="evidence" value="ECO:0007669"/>
    <property type="project" value="UniProtKB-KW"/>
</dbReference>
<comment type="subcellular location">
    <subcellularLocation>
        <location evidence="1">Nucleus</location>
    </subcellularLocation>
</comment>
<dbReference type="PROSITE" id="PS51253">
    <property type="entry name" value="HTH_CENPB"/>
    <property type="match status" value="1"/>
</dbReference>
<dbReference type="Pfam" id="PF03184">
    <property type="entry name" value="DDE_1"/>
    <property type="match status" value="1"/>
</dbReference>
<dbReference type="Pfam" id="PF03221">
    <property type="entry name" value="HTH_Tnp_Tc5"/>
    <property type="match status" value="2"/>
</dbReference>
<keyword evidence="2" id="KW-0238">DNA-binding</keyword>